<protein>
    <submittedName>
        <fullName evidence="7">LysR family transcriptional regulator</fullName>
    </submittedName>
</protein>
<evidence type="ECO:0000256" key="1">
    <source>
        <dbReference type="ARBA" id="ARBA00009437"/>
    </source>
</evidence>
<dbReference type="InterPro" id="IPR058163">
    <property type="entry name" value="LysR-type_TF_proteobact-type"/>
</dbReference>
<evidence type="ECO:0000256" key="5">
    <source>
        <dbReference type="SAM" id="MobiDB-lite"/>
    </source>
</evidence>
<dbReference type="InterPro" id="IPR005119">
    <property type="entry name" value="LysR_subst-bd"/>
</dbReference>
<keyword evidence="2" id="KW-0805">Transcription regulation</keyword>
<dbReference type="Gene3D" id="1.10.10.10">
    <property type="entry name" value="Winged helix-like DNA-binding domain superfamily/Winged helix DNA-binding domain"/>
    <property type="match status" value="1"/>
</dbReference>
<dbReference type="Pfam" id="PF03466">
    <property type="entry name" value="LysR_substrate"/>
    <property type="match status" value="1"/>
</dbReference>
<dbReference type="PROSITE" id="PS50931">
    <property type="entry name" value="HTH_LYSR"/>
    <property type="match status" value="1"/>
</dbReference>
<organism evidence="7 8">
    <name type="scientific">Nocardia otitidiscaviarum</name>
    <dbReference type="NCBI Taxonomy" id="1823"/>
    <lineage>
        <taxon>Bacteria</taxon>
        <taxon>Bacillati</taxon>
        <taxon>Actinomycetota</taxon>
        <taxon>Actinomycetes</taxon>
        <taxon>Mycobacteriales</taxon>
        <taxon>Nocardiaceae</taxon>
        <taxon>Nocardia</taxon>
    </lineage>
</organism>
<dbReference type="PANTHER" id="PTHR30537:SF5">
    <property type="entry name" value="HTH-TYPE TRANSCRIPTIONAL ACTIVATOR TTDR-RELATED"/>
    <property type="match status" value="1"/>
</dbReference>
<accession>A0A516NJK1</accession>
<comment type="similarity">
    <text evidence="1">Belongs to the LysR transcriptional regulatory family.</text>
</comment>
<dbReference type="InterPro" id="IPR036388">
    <property type="entry name" value="WH-like_DNA-bd_sf"/>
</dbReference>
<dbReference type="InterPro" id="IPR000847">
    <property type="entry name" value="LysR_HTH_N"/>
</dbReference>
<dbReference type="Proteomes" id="UP000317039">
    <property type="component" value="Chromosome"/>
</dbReference>
<dbReference type="FunFam" id="3.40.190.290:FF:000001">
    <property type="entry name" value="Transcriptional regulator, LysR family"/>
    <property type="match status" value="1"/>
</dbReference>
<keyword evidence="3" id="KW-0238">DNA-binding</keyword>
<dbReference type="GO" id="GO:0003700">
    <property type="term" value="F:DNA-binding transcription factor activity"/>
    <property type="evidence" value="ECO:0007669"/>
    <property type="project" value="InterPro"/>
</dbReference>
<feature type="compositionally biased region" description="Basic and acidic residues" evidence="5">
    <location>
        <begin position="10"/>
        <end position="22"/>
    </location>
</feature>
<evidence type="ECO:0000256" key="4">
    <source>
        <dbReference type="ARBA" id="ARBA00023163"/>
    </source>
</evidence>
<dbReference type="KEGG" id="nod:FOH10_10405"/>
<dbReference type="Gene3D" id="3.40.190.290">
    <property type="match status" value="1"/>
</dbReference>
<proteinExistence type="inferred from homology"/>
<sequence>MGHNGRLRSLGKESADRAKDSFRNGNKGGPVRGGLSDDILFFDILARCRSLTEAAREFGVSVSAVSKRLAQIEARLGVALIQRTTRRLTLTPEGRRYAAGAAAIAAQLEELEDSLTAQHDELHGRVHIRSTIGLGRAHIAALVAEFVAIHPGIQVDLELSSVPLNIAGTGFDIDIHVGALHDSRLTATRLCRNRRIVCAAPEYLRRHGAPADLPELERHNCMVLKENDSDYALWRFEPEGKEAAIRVAGNLVSNDGDVITRWCLEGHGLIMRSLWHVALLLREGTLIQVLADIPTPSADIYAVFAAPPALPRRTRAVIDHLKHGLKERITFP</sequence>
<name>A0A516NJK1_9NOCA</name>
<dbReference type="GO" id="GO:0043565">
    <property type="term" value="F:sequence-specific DNA binding"/>
    <property type="evidence" value="ECO:0007669"/>
    <property type="project" value="TreeGrafter"/>
</dbReference>
<gene>
    <name evidence="7" type="ORF">FOH10_10405</name>
</gene>
<dbReference type="EMBL" id="CP041695">
    <property type="protein sequence ID" value="QDP79078.1"/>
    <property type="molecule type" value="Genomic_DNA"/>
</dbReference>
<evidence type="ECO:0000256" key="3">
    <source>
        <dbReference type="ARBA" id="ARBA00023125"/>
    </source>
</evidence>
<evidence type="ECO:0000313" key="7">
    <source>
        <dbReference type="EMBL" id="QDP79078.1"/>
    </source>
</evidence>
<dbReference type="Pfam" id="PF00126">
    <property type="entry name" value="HTH_1"/>
    <property type="match status" value="1"/>
</dbReference>
<dbReference type="PANTHER" id="PTHR30537">
    <property type="entry name" value="HTH-TYPE TRANSCRIPTIONAL REGULATOR"/>
    <property type="match status" value="1"/>
</dbReference>
<dbReference type="SUPFAM" id="SSF46785">
    <property type="entry name" value="Winged helix' DNA-binding domain"/>
    <property type="match status" value="1"/>
</dbReference>
<evidence type="ECO:0000256" key="2">
    <source>
        <dbReference type="ARBA" id="ARBA00023015"/>
    </source>
</evidence>
<evidence type="ECO:0000313" key="8">
    <source>
        <dbReference type="Proteomes" id="UP000317039"/>
    </source>
</evidence>
<reference evidence="7 8" key="1">
    <citation type="submission" date="2019-07" db="EMBL/GenBank/DDBJ databases">
        <title>Complete Genome Sequence and Methylome Analysis of Nocardia otitidis-caviarum NEB252.</title>
        <authorList>
            <person name="Fomenkov A."/>
            <person name="Anton B.P."/>
            <person name="Vincze T."/>
            <person name="Roberts R.J."/>
        </authorList>
    </citation>
    <scope>NUCLEOTIDE SEQUENCE [LARGE SCALE GENOMIC DNA]</scope>
    <source>
        <strain evidence="7 8">NEB252</strain>
    </source>
</reference>
<dbReference type="InterPro" id="IPR036390">
    <property type="entry name" value="WH_DNA-bd_sf"/>
</dbReference>
<feature type="domain" description="HTH lysR-type" evidence="6">
    <location>
        <begin position="42"/>
        <end position="91"/>
    </location>
</feature>
<dbReference type="GO" id="GO:0006351">
    <property type="term" value="P:DNA-templated transcription"/>
    <property type="evidence" value="ECO:0007669"/>
    <property type="project" value="TreeGrafter"/>
</dbReference>
<dbReference type="AlphaFoldDB" id="A0A516NJK1"/>
<evidence type="ECO:0000259" key="6">
    <source>
        <dbReference type="PROSITE" id="PS50931"/>
    </source>
</evidence>
<keyword evidence="4" id="KW-0804">Transcription</keyword>
<feature type="region of interest" description="Disordered" evidence="5">
    <location>
        <begin position="1"/>
        <end position="29"/>
    </location>
</feature>
<dbReference type="SUPFAM" id="SSF53850">
    <property type="entry name" value="Periplasmic binding protein-like II"/>
    <property type="match status" value="1"/>
</dbReference>